<protein>
    <submittedName>
        <fullName evidence="1">Uncharacterized protein</fullName>
    </submittedName>
</protein>
<gene>
    <name evidence="1" type="ORF">SAMN05216243_0628</name>
</gene>
<dbReference type="Proteomes" id="UP000198694">
    <property type="component" value="Unassembled WGS sequence"/>
</dbReference>
<dbReference type="EMBL" id="FNFL01000001">
    <property type="protein sequence ID" value="SDJ74637.1"/>
    <property type="molecule type" value="Genomic_DNA"/>
</dbReference>
<proteinExistence type="predicted"/>
<reference evidence="1 2" key="1">
    <citation type="submission" date="2016-10" db="EMBL/GenBank/DDBJ databases">
        <authorList>
            <person name="de Groot N.N."/>
        </authorList>
    </citation>
    <scope>NUCLEOTIDE SEQUENCE [LARGE SCALE GENOMIC DNA]</scope>
    <source>
        <strain evidence="1 2">CGMCC 1.6502</strain>
    </source>
</reference>
<accession>A0A1G8W952</accession>
<evidence type="ECO:0000313" key="1">
    <source>
        <dbReference type="EMBL" id="SDJ74637.1"/>
    </source>
</evidence>
<dbReference type="STRING" id="407036.SAMN05216243_0628"/>
<organism evidence="1 2">
    <name type="scientific">Sediminibacillus albus</name>
    <dbReference type="NCBI Taxonomy" id="407036"/>
    <lineage>
        <taxon>Bacteria</taxon>
        <taxon>Bacillati</taxon>
        <taxon>Bacillota</taxon>
        <taxon>Bacilli</taxon>
        <taxon>Bacillales</taxon>
        <taxon>Bacillaceae</taxon>
        <taxon>Sediminibacillus</taxon>
    </lineage>
</organism>
<sequence>MNKKSLQTKLQALFALLIESKKAKGEEKPEEELMGKRKPSPCSEAAVEIVSSFTKLLWTRNLNIYLKSKHYLKMEGLFPQNKVL</sequence>
<keyword evidence="2" id="KW-1185">Reference proteome</keyword>
<evidence type="ECO:0000313" key="2">
    <source>
        <dbReference type="Proteomes" id="UP000198694"/>
    </source>
</evidence>
<name>A0A1G8W952_9BACI</name>
<dbReference type="AlphaFoldDB" id="A0A1G8W952"/>